<protein>
    <submittedName>
        <fullName evidence="1">Uncharacterized protein</fullName>
    </submittedName>
</protein>
<name>A0A7C8Z7R3_OPUST</name>
<dbReference type="AlphaFoldDB" id="A0A7C8Z7R3"/>
<proteinExistence type="predicted"/>
<reference evidence="1" key="1">
    <citation type="journal article" date="2013" name="J. Plant Res.">
        <title>Effect of fungi and light on seed germination of three Opuntia species from semiarid lands of central Mexico.</title>
        <authorList>
            <person name="Delgado-Sanchez P."/>
            <person name="Jimenez-Bremont J.F."/>
            <person name="Guerrero-Gonzalez Mde L."/>
            <person name="Flores J."/>
        </authorList>
    </citation>
    <scope>NUCLEOTIDE SEQUENCE</scope>
    <source>
        <tissue evidence="1">Cladode</tissue>
    </source>
</reference>
<accession>A0A7C8Z7R3</accession>
<dbReference type="EMBL" id="GISG01100929">
    <property type="protein sequence ID" value="MBA4636558.1"/>
    <property type="molecule type" value="Transcribed_RNA"/>
</dbReference>
<organism evidence="1">
    <name type="scientific">Opuntia streptacantha</name>
    <name type="common">Prickly pear cactus</name>
    <name type="synonym">Opuntia cardona</name>
    <dbReference type="NCBI Taxonomy" id="393608"/>
    <lineage>
        <taxon>Eukaryota</taxon>
        <taxon>Viridiplantae</taxon>
        <taxon>Streptophyta</taxon>
        <taxon>Embryophyta</taxon>
        <taxon>Tracheophyta</taxon>
        <taxon>Spermatophyta</taxon>
        <taxon>Magnoliopsida</taxon>
        <taxon>eudicotyledons</taxon>
        <taxon>Gunneridae</taxon>
        <taxon>Pentapetalae</taxon>
        <taxon>Caryophyllales</taxon>
        <taxon>Cactineae</taxon>
        <taxon>Cactaceae</taxon>
        <taxon>Opuntioideae</taxon>
        <taxon>Opuntia</taxon>
    </lineage>
</organism>
<sequence length="132" mass="13914">MIGGSITESNIRRLIPELVQKRQLLLLSNQHTRPGNEPGSPLGLGVDLNLGAQNLIGSQIVLDKGLHHDNRIGGDNHLPPGALIEDLPTLTADVGGVEAGEDGACGELDVAGLETGERDENHRLNCEGFGDE</sequence>
<reference evidence="1" key="2">
    <citation type="submission" date="2020-07" db="EMBL/GenBank/DDBJ databases">
        <authorList>
            <person name="Vera ALvarez R."/>
            <person name="Arias-Moreno D.M."/>
            <person name="Jimenez-Jacinto V."/>
            <person name="Jimenez-Bremont J.F."/>
            <person name="Swaminathan K."/>
            <person name="Moose S.P."/>
            <person name="Guerrero-Gonzalez M.L."/>
            <person name="Marino-Ramirez L."/>
            <person name="Landsman D."/>
            <person name="Rodriguez-Kessler M."/>
            <person name="Delgado-Sanchez P."/>
        </authorList>
    </citation>
    <scope>NUCLEOTIDE SEQUENCE</scope>
    <source>
        <tissue evidence="1">Cladode</tissue>
    </source>
</reference>
<evidence type="ECO:0000313" key="1">
    <source>
        <dbReference type="EMBL" id="MBA4636558.1"/>
    </source>
</evidence>